<gene>
    <name evidence="2" type="ORF">BS47DRAFT_580335</name>
</gene>
<evidence type="ECO:0000313" key="3">
    <source>
        <dbReference type="Proteomes" id="UP000886523"/>
    </source>
</evidence>
<feature type="compositionally biased region" description="Basic residues" evidence="1">
    <location>
        <begin position="192"/>
        <end position="201"/>
    </location>
</feature>
<protein>
    <submittedName>
        <fullName evidence="2">Uncharacterized protein</fullName>
    </submittedName>
</protein>
<keyword evidence="3" id="KW-1185">Reference proteome</keyword>
<evidence type="ECO:0000313" key="2">
    <source>
        <dbReference type="EMBL" id="KAF9505038.1"/>
    </source>
</evidence>
<organism evidence="2 3">
    <name type="scientific">Hydnum rufescens UP504</name>
    <dbReference type="NCBI Taxonomy" id="1448309"/>
    <lineage>
        <taxon>Eukaryota</taxon>
        <taxon>Fungi</taxon>
        <taxon>Dikarya</taxon>
        <taxon>Basidiomycota</taxon>
        <taxon>Agaricomycotina</taxon>
        <taxon>Agaricomycetes</taxon>
        <taxon>Cantharellales</taxon>
        <taxon>Hydnaceae</taxon>
        <taxon>Hydnum</taxon>
    </lineage>
</organism>
<accession>A0A9P6AFU8</accession>
<proteinExistence type="predicted"/>
<dbReference type="EMBL" id="MU129177">
    <property type="protein sequence ID" value="KAF9505038.1"/>
    <property type="molecule type" value="Genomic_DNA"/>
</dbReference>
<evidence type="ECO:0000256" key="1">
    <source>
        <dbReference type="SAM" id="MobiDB-lite"/>
    </source>
</evidence>
<sequence>MPQPVIPVHLGIGAVGPLRGTAAMPPRQTGVVHRGSIRRPLAHAAPGAVVMTVEDLPPALPVKKDPPKPRNGNTRGKSIPLGRKQKRRATTPPPAVVKGSRPKSPQIVTQRSSSRARSRPRQSSNASVASAERAPSKAQAPVRKSRSRSVPRRTGRAPRPETPLNAVKRKSRNPAPQPLPGSVQPPTVVPRSRPRRSSRPRMVHMETAHPVVKPTSNPSTPALGVSPCLGVKYEDGSFTLVRHLESLIYQSVKR</sequence>
<name>A0A9P6AFU8_9AGAM</name>
<feature type="region of interest" description="Disordered" evidence="1">
    <location>
        <begin position="58"/>
        <end position="201"/>
    </location>
</feature>
<feature type="compositionally biased region" description="Basic residues" evidence="1">
    <location>
        <begin position="143"/>
        <end position="156"/>
    </location>
</feature>
<reference evidence="2" key="1">
    <citation type="journal article" date="2020" name="Nat. Commun.">
        <title>Large-scale genome sequencing of mycorrhizal fungi provides insights into the early evolution of symbiotic traits.</title>
        <authorList>
            <person name="Miyauchi S."/>
            <person name="Kiss E."/>
            <person name="Kuo A."/>
            <person name="Drula E."/>
            <person name="Kohler A."/>
            <person name="Sanchez-Garcia M."/>
            <person name="Morin E."/>
            <person name="Andreopoulos B."/>
            <person name="Barry K.W."/>
            <person name="Bonito G."/>
            <person name="Buee M."/>
            <person name="Carver A."/>
            <person name="Chen C."/>
            <person name="Cichocki N."/>
            <person name="Clum A."/>
            <person name="Culley D."/>
            <person name="Crous P.W."/>
            <person name="Fauchery L."/>
            <person name="Girlanda M."/>
            <person name="Hayes R.D."/>
            <person name="Keri Z."/>
            <person name="LaButti K."/>
            <person name="Lipzen A."/>
            <person name="Lombard V."/>
            <person name="Magnuson J."/>
            <person name="Maillard F."/>
            <person name="Murat C."/>
            <person name="Nolan M."/>
            <person name="Ohm R.A."/>
            <person name="Pangilinan J."/>
            <person name="Pereira M.F."/>
            <person name="Perotto S."/>
            <person name="Peter M."/>
            <person name="Pfister S."/>
            <person name="Riley R."/>
            <person name="Sitrit Y."/>
            <person name="Stielow J.B."/>
            <person name="Szollosi G."/>
            <person name="Zifcakova L."/>
            <person name="Stursova M."/>
            <person name="Spatafora J.W."/>
            <person name="Tedersoo L."/>
            <person name="Vaario L.M."/>
            <person name="Yamada A."/>
            <person name="Yan M."/>
            <person name="Wang P."/>
            <person name="Xu J."/>
            <person name="Bruns T."/>
            <person name="Baldrian P."/>
            <person name="Vilgalys R."/>
            <person name="Dunand C."/>
            <person name="Henrissat B."/>
            <person name="Grigoriev I.V."/>
            <person name="Hibbett D."/>
            <person name="Nagy L.G."/>
            <person name="Martin F.M."/>
        </authorList>
    </citation>
    <scope>NUCLEOTIDE SEQUENCE</scope>
    <source>
        <strain evidence="2">UP504</strain>
    </source>
</reference>
<dbReference type="AlphaFoldDB" id="A0A9P6AFU8"/>
<comment type="caution">
    <text evidence="2">The sequence shown here is derived from an EMBL/GenBank/DDBJ whole genome shotgun (WGS) entry which is preliminary data.</text>
</comment>
<dbReference type="Proteomes" id="UP000886523">
    <property type="component" value="Unassembled WGS sequence"/>
</dbReference>